<reference evidence="2 3" key="1">
    <citation type="submission" date="2014-04" db="EMBL/GenBank/DDBJ databases">
        <authorList>
            <consortium name="DOE Joint Genome Institute"/>
            <person name="Kuo A."/>
            <person name="Kohler A."/>
            <person name="Costa M.D."/>
            <person name="Nagy L.G."/>
            <person name="Floudas D."/>
            <person name="Copeland A."/>
            <person name="Barry K.W."/>
            <person name="Cichocki N."/>
            <person name="Veneault-Fourrey C."/>
            <person name="LaButti K."/>
            <person name="Lindquist E.A."/>
            <person name="Lipzen A."/>
            <person name="Lundell T."/>
            <person name="Morin E."/>
            <person name="Murat C."/>
            <person name="Sun H."/>
            <person name="Tunlid A."/>
            <person name="Henrissat B."/>
            <person name="Grigoriev I.V."/>
            <person name="Hibbett D.S."/>
            <person name="Martin F."/>
            <person name="Nordberg H.P."/>
            <person name="Cantor M.N."/>
            <person name="Hua S.X."/>
        </authorList>
    </citation>
    <scope>NUCLEOTIDE SEQUENCE [LARGE SCALE GENOMIC DNA]</scope>
    <source>
        <strain evidence="2 3">441</strain>
    </source>
</reference>
<accession>A0A0C9ZGF1</accession>
<dbReference type="AlphaFoldDB" id="A0A0C9ZGF1"/>
<name>A0A0C9ZGF1_9AGAM</name>
<proteinExistence type="predicted"/>
<dbReference type="EMBL" id="KN833845">
    <property type="protein sequence ID" value="KIK16863.1"/>
    <property type="molecule type" value="Genomic_DNA"/>
</dbReference>
<evidence type="ECO:0000313" key="2">
    <source>
        <dbReference type="EMBL" id="KIK19033.1"/>
    </source>
</evidence>
<reference evidence="2" key="3">
    <citation type="submission" date="2015-02" db="EMBL/GenBank/DDBJ databases">
        <title>Evolutionary Origins and Diversification of the Mycorrhizal Mutualists.</title>
        <authorList>
            <consortium name="DOE Joint Genome Institute"/>
            <consortium name="Mycorrhizal Genomics Consortium"/>
            <person name="Kohler A."/>
            <person name="Kuo A."/>
            <person name="Nagy L.G."/>
            <person name="Floudas D."/>
            <person name="Copeland A."/>
            <person name="Barry K.W."/>
            <person name="Cichocki N."/>
            <person name="Veneault-Fourrey C."/>
            <person name="LaButti K."/>
            <person name="Lindquist E.A."/>
            <person name="Lipzen A."/>
            <person name="Lundell T."/>
            <person name="Morin E."/>
            <person name="Murat C."/>
            <person name="Riley R."/>
            <person name="Ohm R."/>
            <person name="Sun H."/>
            <person name="Tunlid A."/>
            <person name="Henrissat B."/>
            <person name="Grigoriev I.V."/>
            <person name="Hibbett D.S."/>
            <person name="Martin F."/>
        </authorList>
    </citation>
    <scope>NUCLEOTIDE SEQUENCE</scope>
    <source>
        <strain evidence="2">441</strain>
    </source>
</reference>
<dbReference type="HOGENOM" id="CLU_2723122_0_0_1"/>
<reference evidence="3" key="2">
    <citation type="submission" date="2015-01" db="EMBL/GenBank/DDBJ databases">
        <title>Evolutionary Origins and Diversification of the Mycorrhizal Mutualists.</title>
        <authorList>
            <consortium name="DOE Joint Genome Institute"/>
            <consortium name="Mycorrhizal Genomics Consortium"/>
            <person name="Kohler A."/>
            <person name="Kuo A."/>
            <person name="Nagy L.G."/>
            <person name="Floudas D."/>
            <person name="Copeland A."/>
            <person name="Barry K.W."/>
            <person name="Cichocki N."/>
            <person name="Veneault-Fourrey C."/>
            <person name="LaButti K."/>
            <person name="Lindquist E.A."/>
            <person name="Lipzen A."/>
            <person name="Lundell T."/>
            <person name="Morin E."/>
            <person name="Murat C."/>
            <person name="Riley R."/>
            <person name="Ohm R."/>
            <person name="Sun H."/>
            <person name="Tunlid A."/>
            <person name="Henrissat B."/>
            <person name="Grigoriev I.V."/>
            <person name="Hibbett D.S."/>
            <person name="Martin F."/>
        </authorList>
    </citation>
    <scope>NUCLEOTIDE SEQUENCE [LARGE SCALE GENOMIC DNA]</scope>
    <source>
        <strain evidence="3">441</strain>
    </source>
</reference>
<dbReference type="Proteomes" id="UP000054018">
    <property type="component" value="Unassembled WGS sequence"/>
</dbReference>
<organism evidence="2 3">
    <name type="scientific">Pisolithus microcarpus 441</name>
    <dbReference type="NCBI Taxonomy" id="765257"/>
    <lineage>
        <taxon>Eukaryota</taxon>
        <taxon>Fungi</taxon>
        <taxon>Dikarya</taxon>
        <taxon>Basidiomycota</taxon>
        <taxon>Agaricomycotina</taxon>
        <taxon>Agaricomycetes</taxon>
        <taxon>Agaricomycetidae</taxon>
        <taxon>Boletales</taxon>
        <taxon>Sclerodermatineae</taxon>
        <taxon>Pisolithaceae</taxon>
        <taxon>Pisolithus</taxon>
    </lineage>
</organism>
<evidence type="ECO:0000313" key="1">
    <source>
        <dbReference type="EMBL" id="KIK16863.1"/>
    </source>
</evidence>
<protein>
    <submittedName>
        <fullName evidence="2">Uncharacterized protein</fullName>
    </submittedName>
</protein>
<sequence length="72" mass="7740">MGGPSDARLYHSLNANKGEGIRLPAYGVCTVADLPVGYASVNFDGGAFRRTVVHTGSEFSERAMHQARMLVE</sequence>
<evidence type="ECO:0000313" key="3">
    <source>
        <dbReference type="Proteomes" id="UP000054018"/>
    </source>
</evidence>
<keyword evidence="3" id="KW-1185">Reference proteome</keyword>
<gene>
    <name evidence="2" type="ORF">PISMIDRAFT_683588</name>
    <name evidence="1" type="ORF">PISMIDRAFT_685963</name>
</gene>
<dbReference type="EMBL" id="KN833793">
    <property type="protein sequence ID" value="KIK19033.1"/>
    <property type="molecule type" value="Genomic_DNA"/>
</dbReference>